<feature type="domain" description="ATP synthase F1 complex delta/epsilon subunit N-terminal" evidence="2">
    <location>
        <begin position="6"/>
        <end position="80"/>
    </location>
</feature>
<evidence type="ECO:0000313" key="4">
    <source>
        <dbReference type="Proteomes" id="UP000178993"/>
    </source>
</evidence>
<evidence type="ECO:0000313" key="3">
    <source>
        <dbReference type="EMBL" id="OGD01075.1"/>
    </source>
</evidence>
<dbReference type="Proteomes" id="UP000178993">
    <property type="component" value="Unassembled WGS sequence"/>
</dbReference>
<dbReference type="Pfam" id="PF02823">
    <property type="entry name" value="ATP-synt_DE_N"/>
    <property type="match status" value="1"/>
</dbReference>
<dbReference type="AlphaFoldDB" id="A0A1F4Z480"/>
<accession>A0A1F4Z480</accession>
<dbReference type="EMBL" id="MEXL01000054">
    <property type="protein sequence ID" value="OGD01075.1"/>
    <property type="molecule type" value="Genomic_DNA"/>
</dbReference>
<proteinExistence type="predicted"/>
<reference evidence="3 4" key="1">
    <citation type="journal article" date="2016" name="Nat. Commun.">
        <title>Thousands of microbial genomes shed light on interconnected biogeochemical processes in an aquifer system.</title>
        <authorList>
            <person name="Anantharaman K."/>
            <person name="Brown C.T."/>
            <person name="Hug L.A."/>
            <person name="Sharon I."/>
            <person name="Castelle C.J."/>
            <person name="Probst A.J."/>
            <person name="Thomas B.C."/>
            <person name="Singh A."/>
            <person name="Wilkins M.J."/>
            <person name="Karaoz U."/>
            <person name="Brodie E.L."/>
            <person name="Williams K.H."/>
            <person name="Hubbard S.S."/>
            <person name="Banfield J.F."/>
        </authorList>
    </citation>
    <scope>NUCLEOTIDE SEQUENCE [LARGE SCALE GENOMIC DNA]</scope>
</reference>
<organism evidence="3 4">
    <name type="scientific">Candidatus Amesbacteria bacterium RIFCSPHIGHO2_12_FULL_48_14</name>
    <dbReference type="NCBI Taxonomy" id="1797257"/>
    <lineage>
        <taxon>Bacteria</taxon>
        <taxon>Candidatus Amesiibacteriota</taxon>
    </lineage>
</organism>
<dbReference type="GO" id="GO:0045259">
    <property type="term" value="C:proton-transporting ATP synthase complex"/>
    <property type="evidence" value="ECO:0007669"/>
    <property type="project" value="UniProtKB-KW"/>
</dbReference>
<evidence type="ECO:0000256" key="1">
    <source>
        <dbReference type="ARBA" id="ARBA00023196"/>
    </source>
</evidence>
<name>A0A1F4Z480_9BACT</name>
<keyword evidence="1" id="KW-0139">CF(1)</keyword>
<comment type="caution">
    <text evidence="3">The sequence shown here is derived from an EMBL/GenBank/DDBJ whole genome shotgun (WGS) entry which is preliminary data.</text>
</comment>
<dbReference type="InterPro" id="IPR020546">
    <property type="entry name" value="ATP_synth_F1_dsu/esu_N"/>
</dbReference>
<sequence>MGEGVLQVSVRSRQGLVFSGELASVTSFNAKGEFDVLPMHTNFVSMIAKKVILRKVGGKKEEINLNTGVMMVEKNEVKVFLGVGMMG</sequence>
<dbReference type="Gene3D" id="2.60.15.10">
    <property type="entry name" value="F0F1 ATP synthase delta/epsilon subunit, N-terminal"/>
    <property type="match status" value="1"/>
</dbReference>
<keyword evidence="1" id="KW-0066">ATP synthesis</keyword>
<protein>
    <recommendedName>
        <fullName evidence="2">ATP synthase F1 complex delta/epsilon subunit N-terminal domain-containing protein</fullName>
    </recommendedName>
</protein>
<dbReference type="InterPro" id="IPR036771">
    <property type="entry name" value="ATPsynth_dsu/esu_N"/>
</dbReference>
<gene>
    <name evidence="3" type="ORF">A3E17_01015</name>
</gene>
<dbReference type="GO" id="GO:0015986">
    <property type="term" value="P:proton motive force-driven ATP synthesis"/>
    <property type="evidence" value="ECO:0007669"/>
    <property type="project" value="InterPro"/>
</dbReference>
<dbReference type="SUPFAM" id="SSF51344">
    <property type="entry name" value="Epsilon subunit of F1F0-ATP synthase N-terminal domain"/>
    <property type="match status" value="1"/>
</dbReference>
<evidence type="ECO:0000259" key="2">
    <source>
        <dbReference type="Pfam" id="PF02823"/>
    </source>
</evidence>